<evidence type="ECO:0000313" key="1">
    <source>
        <dbReference type="EMBL" id="MQA19899.1"/>
    </source>
</evidence>
<dbReference type="EMBL" id="WHUF01000002">
    <property type="protein sequence ID" value="MQA19899.1"/>
    <property type="molecule type" value="Genomic_DNA"/>
</dbReference>
<comment type="caution">
    <text evidence="1">The sequence shown here is derived from an EMBL/GenBank/DDBJ whole genome shotgun (WGS) entry which is preliminary data.</text>
</comment>
<sequence length="151" mass="15886">MSFDPSKFDGSTMRIGVADQLSGVQVAPAVAAADDGIDPKYRAKATEAAVKFESFFIGHMLHQMRAGTRVLASEDSVFKDKINEDMLDMADNLVADQLAGQRAFGVADAILRQLLPPASAPVALAAALPGRAAPANIAEPQNIPKTLNPAK</sequence>
<name>A0A843S6T3_9BURK</name>
<dbReference type="AlphaFoldDB" id="A0A843S6T3"/>
<proteinExistence type="predicted"/>
<dbReference type="Proteomes" id="UP000444318">
    <property type="component" value="Unassembled WGS sequence"/>
</dbReference>
<organism evidence="1 2">
    <name type="scientific">Rugamonas rivuli</name>
    <dbReference type="NCBI Taxonomy" id="2743358"/>
    <lineage>
        <taxon>Bacteria</taxon>
        <taxon>Pseudomonadati</taxon>
        <taxon>Pseudomonadota</taxon>
        <taxon>Betaproteobacteria</taxon>
        <taxon>Burkholderiales</taxon>
        <taxon>Oxalobacteraceae</taxon>
        <taxon>Telluria group</taxon>
        <taxon>Rugamonas</taxon>
    </lineage>
</organism>
<protein>
    <recommendedName>
        <fullName evidence="3">Flagellar protein FlgJ N-terminal domain-containing protein</fullName>
    </recommendedName>
</protein>
<accession>A0A843S6T3</accession>
<evidence type="ECO:0008006" key="3">
    <source>
        <dbReference type="Google" id="ProtNLM"/>
    </source>
</evidence>
<gene>
    <name evidence="1" type="ORF">GEV01_10310</name>
</gene>
<evidence type="ECO:0000313" key="2">
    <source>
        <dbReference type="Proteomes" id="UP000444318"/>
    </source>
</evidence>
<reference evidence="1 2" key="1">
    <citation type="submission" date="2019-10" db="EMBL/GenBank/DDBJ databases">
        <title>Two novel species isolated from a subtropical stream in China.</title>
        <authorList>
            <person name="Lu H."/>
        </authorList>
    </citation>
    <scope>NUCLEOTIDE SEQUENCE [LARGE SCALE GENOMIC DNA]</scope>
    <source>
        <strain evidence="1 2">FT103W</strain>
    </source>
</reference>
<dbReference type="RefSeq" id="WP_152803914.1">
    <property type="nucleotide sequence ID" value="NZ_WHUF01000002.1"/>
</dbReference>
<keyword evidence="2" id="KW-1185">Reference proteome</keyword>